<evidence type="ECO:0000256" key="3">
    <source>
        <dbReference type="ARBA" id="ARBA00023002"/>
    </source>
</evidence>
<keyword evidence="3" id="KW-0560">Oxidoreductase</keyword>
<keyword evidence="6" id="KW-1185">Reference proteome</keyword>
<name>A0ABR2Y559_9PEZI</name>
<dbReference type="Proteomes" id="UP001465668">
    <property type="component" value="Unassembled WGS sequence"/>
</dbReference>
<organism evidence="5 6">
    <name type="scientific">Seiridium cardinale</name>
    <dbReference type="NCBI Taxonomy" id="138064"/>
    <lineage>
        <taxon>Eukaryota</taxon>
        <taxon>Fungi</taxon>
        <taxon>Dikarya</taxon>
        <taxon>Ascomycota</taxon>
        <taxon>Pezizomycotina</taxon>
        <taxon>Sordariomycetes</taxon>
        <taxon>Xylariomycetidae</taxon>
        <taxon>Amphisphaeriales</taxon>
        <taxon>Sporocadaceae</taxon>
        <taxon>Seiridium</taxon>
    </lineage>
</organism>
<evidence type="ECO:0000259" key="4">
    <source>
        <dbReference type="Pfam" id="PF00248"/>
    </source>
</evidence>
<evidence type="ECO:0000313" key="5">
    <source>
        <dbReference type="EMBL" id="KAK9781072.1"/>
    </source>
</evidence>
<dbReference type="SUPFAM" id="SSF51430">
    <property type="entry name" value="NAD(P)-linked oxidoreductase"/>
    <property type="match status" value="1"/>
</dbReference>
<dbReference type="InterPro" id="IPR023210">
    <property type="entry name" value="NADP_OxRdtase_dom"/>
</dbReference>
<proteinExistence type="inferred from homology"/>
<dbReference type="InterPro" id="IPR036812">
    <property type="entry name" value="NAD(P)_OxRdtase_dom_sf"/>
</dbReference>
<sequence length="304" mass="33658">MASVTSSYTSADEIPLLIYGTGSCSEKQDELTFKAVQQGYLAIDTGPTPAYCEELTSRGLQQATLTRPGQRSQSLFVQTKISPADRYQDINALPFEISDCPRQQVIKSFQRSKLRFAGSGCNINALLLHAPLPTFSMTIQYWEAMEYLVDSEEHLKLLGICNATIATVRHLHSTARIKPSIVQNSFRAPSHFDRDVIDFCRETGMIYQAYGVLTSNVELLSSQIVGWFAETNSISEAEALILLVASFGRGTIRIIHASHDEEHMASDLANCHLVNEVTEAVINGFEELLGVLSRSSPRGISWSY</sequence>
<gene>
    <name evidence="5" type="ORF">SCAR479_04893</name>
</gene>
<evidence type="ECO:0000256" key="2">
    <source>
        <dbReference type="ARBA" id="ARBA00022857"/>
    </source>
</evidence>
<dbReference type="Pfam" id="PF00248">
    <property type="entry name" value="Aldo_ket_red"/>
    <property type="match status" value="1"/>
</dbReference>
<feature type="domain" description="NADP-dependent oxidoreductase" evidence="4">
    <location>
        <begin position="29"/>
        <end position="215"/>
    </location>
</feature>
<dbReference type="EMBL" id="JARVKM010000004">
    <property type="protein sequence ID" value="KAK9781072.1"/>
    <property type="molecule type" value="Genomic_DNA"/>
</dbReference>
<evidence type="ECO:0000313" key="6">
    <source>
        <dbReference type="Proteomes" id="UP001465668"/>
    </source>
</evidence>
<dbReference type="PANTHER" id="PTHR43827">
    <property type="entry name" value="2,5-DIKETO-D-GLUCONIC ACID REDUCTASE"/>
    <property type="match status" value="1"/>
</dbReference>
<accession>A0ABR2Y559</accession>
<dbReference type="Gene3D" id="3.20.20.100">
    <property type="entry name" value="NADP-dependent oxidoreductase domain"/>
    <property type="match status" value="1"/>
</dbReference>
<dbReference type="InterPro" id="IPR020471">
    <property type="entry name" value="AKR"/>
</dbReference>
<keyword evidence="2" id="KW-0521">NADP</keyword>
<evidence type="ECO:0000256" key="1">
    <source>
        <dbReference type="ARBA" id="ARBA00007905"/>
    </source>
</evidence>
<comment type="caution">
    <text evidence="5">The sequence shown here is derived from an EMBL/GenBank/DDBJ whole genome shotgun (WGS) entry which is preliminary data.</text>
</comment>
<protein>
    <submittedName>
        <fullName evidence="5">Aldo-keto reductase</fullName>
    </submittedName>
</protein>
<dbReference type="PANTHER" id="PTHR43827:SF3">
    <property type="entry name" value="NADP-DEPENDENT OXIDOREDUCTASE DOMAIN-CONTAINING PROTEIN"/>
    <property type="match status" value="1"/>
</dbReference>
<comment type="similarity">
    <text evidence="1">Belongs to the aldo/keto reductase family.</text>
</comment>
<reference evidence="5 6" key="1">
    <citation type="submission" date="2024-02" db="EMBL/GenBank/DDBJ databases">
        <title>First draft genome assembly of two strains of Seiridium cardinale.</title>
        <authorList>
            <person name="Emiliani G."/>
            <person name="Scali E."/>
        </authorList>
    </citation>
    <scope>NUCLEOTIDE SEQUENCE [LARGE SCALE GENOMIC DNA]</scope>
    <source>
        <strain evidence="5 6">BM-138-000479</strain>
    </source>
</reference>